<dbReference type="SUPFAM" id="SSF161098">
    <property type="entry name" value="MetI-like"/>
    <property type="match status" value="1"/>
</dbReference>
<protein>
    <submittedName>
        <fullName evidence="9">Carbohydrate ABC transporter membrane protein 1, CUT1 family</fullName>
    </submittedName>
</protein>
<evidence type="ECO:0000256" key="5">
    <source>
        <dbReference type="ARBA" id="ARBA00022989"/>
    </source>
</evidence>
<feature type="transmembrane region" description="Helical" evidence="7">
    <location>
        <begin position="209"/>
        <end position="228"/>
    </location>
</feature>
<dbReference type="OrthoDB" id="9805108at2"/>
<evidence type="ECO:0000313" key="9">
    <source>
        <dbReference type="EMBL" id="SER45555.1"/>
    </source>
</evidence>
<dbReference type="STRING" id="1855383.SAMN05216548_11935"/>
<dbReference type="PANTHER" id="PTHR43005:SF1">
    <property type="entry name" value="SPERMIDINE_PUTRESCINE TRANSPORT SYSTEM PERMEASE PROTEIN"/>
    <property type="match status" value="1"/>
</dbReference>
<dbReference type="GO" id="GO:0005886">
    <property type="term" value="C:plasma membrane"/>
    <property type="evidence" value="ECO:0007669"/>
    <property type="project" value="UniProtKB-SubCell"/>
</dbReference>
<keyword evidence="10" id="KW-1185">Reference proteome</keyword>
<sequence>MALSMTRDERKTPLEAWVLMAPALAILAVITFYPLLRTLYFSFTDAQISAAGTSGNFVGFDNYAYAASDAGFHAALIRTIVFTVSSVALETVMGVAVALLLNQEFKGRAIARTAIILPWAVPNIVNAMMWRLIMNPEYGALNAALTQTGILGAYRSWLGDPSTALAMVIFADVWKNFPLVAFVALAALQTVPSELYEAARIDGAGPWSRFRFVTLPGIVAPLLVAIVLRSIEAFRVFDIIYVMTRGGPIDSTKTVSFYVYQTYFSYLDAGTGAAYAVIVALLSAVMISGYILVIRRQEAK</sequence>
<feature type="transmembrane region" description="Helical" evidence="7">
    <location>
        <begin position="113"/>
        <end position="133"/>
    </location>
</feature>
<dbReference type="CDD" id="cd06261">
    <property type="entry name" value="TM_PBP2"/>
    <property type="match status" value="1"/>
</dbReference>
<keyword evidence="2 7" id="KW-0813">Transport</keyword>
<comment type="subcellular location">
    <subcellularLocation>
        <location evidence="1 7">Cell membrane</location>
        <topology evidence="1 7">Multi-pass membrane protein</topology>
    </subcellularLocation>
</comment>
<evidence type="ECO:0000256" key="4">
    <source>
        <dbReference type="ARBA" id="ARBA00022692"/>
    </source>
</evidence>
<dbReference type="InterPro" id="IPR000515">
    <property type="entry name" value="MetI-like"/>
</dbReference>
<comment type="similarity">
    <text evidence="7">Belongs to the binding-protein-dependent transport system permease family.</text>
</comment>
<name>A0A1H9PCB1_9HYPH</name>
<feature type="domain" description="ABC transmembrane type-1" evidence="8">
    <location>
        <begin position="76"/>
        <end position="292"/>
    </location>
</feature>
<evidence type="ECO:0000256" key="2">
    <source>
        <dbReference type="ARBA" id="ARBA00022448"/>
    </source>
</evidence>
<dbReference type="RefSeq" id="WP_092499393.1">
    <property type="nucleotide sequence ID" value="NZ_FOFG01000019.1"/>
</dbReference>
<evidence type="ECO:0000313" key="10">
    <source>
        <dbReference type="Proteomes" id="UP000199647"/>
    </source>
</evidence>
<evidence type="ECO:0000256" key="6">
    <source>
        <dbReference type="ARBA" id="ARBA00023136"/>
    </source>
</evidence>
<dbReference type="SUPFAM" id="SSF160964">
    <property type="entry name" value="MalF N-terminal region-like"/>
    <property type="match status" value="1"/>
</dbReference>
<evidence type="ECO:0000256" key="7">
    <source>
        <dbReference type="RuleBase" id="RU363032"/>
    </source>
</evidence>
<dbReference type="Gene3D" id="1.10.3720.10">
    <property type="entry name" value="MetI-like"/>
    <property type="match status" value="1"/>
</dbReference>
<keyword evidence="4 7" id="KW-0812">Transmembrane</keyword>
<dbReference type="AlphaFoldDB" id="A0A1H9PCB1"/>
<feature type="transmembrane region" description="Helical" evidence="7">
    <location>
        <begin position="75"/>
        <end position="101"/>
    </location>
</feature>
<keyword evidence="5 7" id="KW-1133">Transmembrane helix</keyword>
<keyword evidence="3" id="KW-1003">Cell membrane</keyword>
<organism evidence="9 10">
    <name type="scientific">Faunimonas pinastri</name>
    <dbReference type="NCBI Taxonomy" id="1855383"/>
    <lineage>
        <taxon>Bacteria</taxon>
        <taxon>Pseudomonadati</taxon>
        <taxon>Pseudomonadota</taxon>
        <taxon>Alphaproteobacteria</taxon>
        <taxon>Hyphomicrobiales</taxon>
        <taxon>Afifellaceae</taxon>
        <taxon>Faunimonas</taxon>
    </lineage>
</organism>
<dbReference type="Pfam" id="PF00528">
    <property type="entry name" value="BPD_transp_1"/>
    <property type="match status" value="1"/>
</dbReference>
<keyword evidence="6 7" id="KW-0472">Membrane</keyword>
<dbReference type="PANTHER" id="PTHR43005">
    <property type="entry name" value="BLR7065 PROTEIN"/>
    <property type="match status" value="1"/>
</dbReference>
<reference evidence="9 10" key="1">
    <citation type="submission" date="2016-10" db="EMBL/GenBank/DDBJ databases">
        <authorList>
            <person name="de Groot N.N."/>
        </authorList>
    </citation>
    <scope>NUCLEOTIDE SEQUENCE [LARGE SCALE GENOMIC DNA]</scope>
    <source>
        <strain evidence="9 10">A52C2</strain>
    </source>
</reference>
<feature type="transmembrane region" description="Helical" evidence="7">
    <location>
        <begin position="273"/>
        <end position="294"/>
    </location>
</feature>
<dbReference type="Proteomes" id="UP000199647">
    <property type="component" value="Unassembled WGS sequence"/>
</dbReference>
<gene>
    <name evidence="9" type="ORF">SAMN05216548_11935</name>
</gene>
<feature type="transmembrane region" description="Helical" evidence="7">
    <location>
        <begin position="164"/>
        <end position="188"/>
    </location>
</feature>
<dbReference type="InterPro" id="IPR035906">
    <property type="entry name" value="MetI-like_sf"/>
</dbReference>
<dbReference type="EMBL" id="FOFG01000019">
    <property type="protein sequence ID" value="SER45555.1"/>
    <property type="molecule type" value="Genomic_DNA"/>
</dbReference>
<accession>A0A1H9PCB1</accession>
<proteinExistence type="inferred from homology"/>
<feature type="transmembrane region" description="Helical" evidence="7">
    <location>
        <begin position="16"/>
        <end position="36"/>
    </location>
</feature>
<evidence type="ECO:0000259" key="8">
    <source>
        <dbReference type="PROSITE" id="PS50928"/>
    </source>
</evidence>
<evidence type="ECO:0000256" key="1">
    <source>
        <dbReference type="ARBA" id="ARBA00004651"/>
    </source>
</evidence>
<evidence type="ECO:0000256" key="3">
    <source>
        <dbReference type="ARBA" id="ARBA00022475"/>
    </source>
</evidence>
<dbReference type="PROSITE" id="PS50928">
    <property type="entry name" value="ABC_TM1"/>
    <property type="match status" value="1"/>
</dbReference>
<dbReference type="GO" id="GO:0055085">
    <property type="term" value="P:transmembrane transport"/>
    <property type="evidence" value="ECO:0007669"/>
    <property type="project" value="InterPro"/>
</dbReference>